<proteinExistence type="predicted"/>
<protein>
    <submittedName>
        <fullName evidence="2">Uncharacterized protein</fullName>
    </submittedName>
</protein>
<organism evidence="2 3">
    <name type="scientific">Saguinus oedipus</name>
    <name type="common">Cotton-top tamarin</name>
    <name type="synonym">Oedipomidas oedipus</name>
    <dbReference type="NCBI Taxonomy" id="9490"/>
    <lineage>
        <taxon>Eukaryota</taxon>
        <taxon>Metazoa</taxon>
        <taxon>Chordata</taxon>
        <taxon>Craniata</taxon>
        <taxon>Vertebrata</taxon>
        <taxon>Euteleostomi</taxon>
        <taxon>Mammalia</taxon>
        <taxon>Eutheria</taxon>
        <taxon>Euarchontoglires</taxon>
        <taxon>Primates</taxon>
        <taxon>Haplorrhini</taxon>
        <taxon>Platyrrhini</taxon>
        <taxon>Cebidae</taxon>
        <taxon>Callitrichinae</taxon>
        <taxon>Saguinus</taxon>
    </lineage>
</organism>
<evidence type="ECO:0000313" key="3">
    <source>
        <dbReference type="Proteomes" id="UP001266305"/>
    </source>
</evidence>
<dbReference type="EMBL" id="JASSZA010000011">
    <property type="protein sequence ID" value="KAK2098701.1"/>
    <property type="molecule type" value="Genomic_DNA"/>
</dbReference>
<accession>A0ABQ9UNN6</accession>
<name>A0ABQ9UNN6_SAGOE</name>
<gene>
    <name evidence="2" type="ORF">P7K49_024152</name>
</gene>
<evidence type="ECO:0000256" key="1">
    <source>
        <dbReference type="SAM" id="MobiDB-lite"/>
    </source>
</evidence>
<reference evidence="2 3" key="1">
    <citation type="submission" date="2023-05" db="EMBL/GenBank/DDBJ databases">
        <title>B98-5 Cell Line De Novo Hybrid Assembly: An Optical Mapping Approach.</title>
        <authorList>
            <person name="Kananen K."/>
            <person name="Auerbach J.A."/>
            <person name="Kautto E."/>
            <person name="Blachly J.S."/>
        </authorList>
    </citation>
    <scope>NUCLEOTIDE SEQUENCE [LARGE SCALE GENOMIC DNA]</scope>
    <source>
        <strain evidence="2">B95-8</strain>
        <tissue evidence="2">Cell line</tissue>
    </source>
</reference>
<feature type="compositionally biased region" description="Low complexity" evidence="1">
    <location>
        <begin position="252"/>
        <end position="262"/>
    </location>
</feature>
<evidence type="ECO:0000313" key="2">
    <source>
        <dbReference type="EMBL" id="KAK2098701.1"/>
    </source>
</evidence>
<keyword evidence="3" id="KW-1185">Reference proteome</keyword>
<feature type="region of interest" description="Disordered" evidence="1">
    <location>
        <begin position="200"/>
        <end position="226"/>
    </location>
</feature>
<comment type="caution">
    <text evidence="2">The sequence shown here is derived from an EMBL/GenBank/DDBJ whole genome shotgun (WGS) entry which is preliminary data.</text>
</comment>
<dbReference type="Proteomes" id="UP001266305">
    <property type="component" value="Unassembled WGS sequence"/>
</dbReference>
<feature type="region of interest" description="Disordered" evidence="1">
    <location>
        <begin position="243"/>
        <end position="299"/>
    </location>
</feature>
<sequence>MVRGISRSGLDRPSACPPSRNWLGLGTLRRLSPRPQHPELFSDQACAWSLFLASWGGGHRPQMVGPEDAGACSGRNPKLLPVSAPELEGQDGKVIRATGGFGGGDAEEEEETPPRQLLQCCYLAEAGEQLEPGLCHCRRPAALRSSNIGRLPAGLGLQAPRRGGMTNGDSGFLLGRDCRDLEEARGLARAGGRESRRCRPCGRLRLEGPGDNDSDGAGSPSDWASPLEDPLRSCCLVAVDAEEPEGAGSGPGHSPASSCSGSEDSEQPGSGAGGPQEGAPPGPSAQRTSGGAEPRLGFSDIHLNSRNTFEVSRGQSACDHLPPAAPPVASPAAEQARRSGVFADFFARYSAGCVGTRGEAGAGAWSGVGSLVGRFRAGPARVRT</sequence>